<dbReference type="AlphaFoldDB" id="A0A699I9Q8"/>
<comment type="caution">
    <text evidence="1">The sequence shown here is derived from an EMBL/GenBank/DDBJ whole genome shotgun (WGS) entry which is preliminary data.</text>
</comment>
<protein>
    <recommendedName>
        <fullName evidence="2">Phospholipase-like protein</fullName>
    </recommendedName>
</protein>
<feature type="non-terminal residue" evidence="1">
    <location>
        <position position="167"/>
    </location>
</feature>
<gene>
    <name evidence="1" type="ORF">Tci_501987</name>
</gene>
<dbReference type="PANTHER" id="PTHR48449">
    <property type="entry name" value="DUF1985 DOMAIN-CONTAINING PROTEIN"/>
    <property type="match status" value="1"/>
</dbReference>
<dbReference type="EMBL" id="BKCJ010262704">
    <property type="protein sequence ID" value="GEZ30014.1"/>
    <property type="molecule type" value="Genomic_DNA"/>
</dbReference>
<evidence type="ECO:0008006" key="2">
    <source>
        <dbReference type="Google" id="ProtNLM"/>
    </source>
</evidence>
<organism evidence="1">
    <name type="scientific">Tanacetum cinerariifolium</name>
    <name type="common">Dalmatian daisy</name>
    <name type="synonym">Chrysanthemum cinerariifolium</name>
    <dbReference type="NCBI Taxonomy" id="118510"/>
    <lineage>
        <taxon>Eukaryota</taxon>
        <taxon>Viridiplantae</taxon>
        <taxon>Streptophyta</taxon>
        <taxon>Embryophyta</taxon>
        <taxon>Tracheophyta</taxon>
        <taxon>Spermatophyta</taxon>
        <taxon>Magnoliopsida</taxon>
        <taxon>eudicotyledons</taxon>
        <taxon>Gunneridae</taxon>
        <taxon>Pentapetalae</taxon>
        <taxon>asterids</taxon>
        <taxon>campanulids</taxon>
        <taxon>Asterales</taxon>
        <taxon>Asteraceae</taxon>
        <taxon>Asteroideae</taxon>
        <taxon>Anthemideae</taxon>
        <taxon>Anthemidinae</taxon>
        <taxon>Tanacetum</taxon>
    </lineage>
</organism>
<accession>A0A699I9Q8</accession>
<sequence length="167" mass="19400">MNEVFDAKVTIRGTLHTLTSIKALLGQSVNERRRTMFCSAVFGKWLDFPEYSNDNLLLNYIFQHEADTFHGLQNSLFCDRVFSDKISKPLKKVRVLELLGLIKSPKKWFALSDEDSVKVCLLLVSNIVFMGREPKNYIADNLTKLVDDLTAWDAYPWGEYLWRALYR</sequence>
<proteinExistence type="predicted"/>
<reference evidence="1" key="1">
    <citation type="journal article" date="2019" name="Sci. Rep.">
        <title>Draft genome of Tanacetum cinerariifolium, the natural source of mosquito coil.</title>
        <authorList>
            <person name="Yamashiro T."/>
            <person name="Shiraishi A."/>
            <person name="Satake H."/>
            <person name="Nakayama K."/>
        </authorList>
    </citation>
    <scope>NUCLEOTIDE SEQUENCE</scope>
</reference>
<evidence type="ECO:0000313" key="1">
    <source>
        <dbReference type="EMBL" id="GEZ30014.1"/>
    </source>
</evidence>
<name>A0A699I9Q8_TANCI</name>
<dbReference type="PANTHER" id="PTHR48449:SF1">
    <property type="entry name" value="DUF1985 DOMAIN-CONTAINING PROTEIN"/>
    <property type="match status" value="1"/>
</dbReference>